<feature type="region of interest" description="Disordered" evidence="1">
    <location>
        <begin position="26"/>
        <end position="72"/>
    </location>
</feature>
<protein>
    <submittedName>
        <fullName evidence="2">Uncharacterized protein</fullName>
    </submittedName>
</protein>
<evidence type="ECO:0000313" key="2">
    <source>
        <dbReference type="EMBL" id="AZQ74904.1"/>
    </source>
</evidence>
<evidence type="ECO:0000313" key="3">
    <source>
        <dbReference type="Proteomes" id="UP000267900"/>
    </source>
</evidence>
<evidence type="ECO:0000256" key="1">
    <source>
        <dbReference type="SAM" id="MobiDB-lite"/>
    </source>
</evidence>
<gene>
    <name evidence="2" type="ORF">EKH77_30200</name>
</gene>
<organism evidence="2 3">
    <name type="scientific">Streptomyces luteoverticillatus</name>
    <name type="common">Streptoverticillium luteoverticillatus</name>
    <dbReference type="NCBI Taxonomy" id="66425"/>
    <lineage>
        <taxon>Bacteria</taxon>
        <taxon>Bacillati</taxon>
        <taxon>Actinomycetota</taxon>
        <taxon>Actinomycetes</taxon>
        <taxon>Kitasatosporales</taxon>
        <taxon>Streptomycetaceae</taxon>
        <taxon>Streptomyces</taxon>
    </lineage>
</organism>
<dbReference type="Proteomes" id="UP000267900">
    <property type="component" value="Chromosome"/>
</dbReference>
<dbReference type="RefSeq" id="WP_126917406.1">
    <property type="nucleotide sequence ID" value="NZ_CP034587.1"/>
</dbReference>
<name>A0A3S9PRG1_STRLT</name>
<reference evidence="2 3" key="1">
    <citation type="submission" date="2018-12" db="EMBL/GenBank/DDBJ databases">
        <title>The whole draft genome of Streptomyce luteoverticillatus CGMCC 15060.</title>
        <authorList>
            <person name="Feng Z."/>
            <person name="Chen G."/>
            <person name="Zhang J."/>
            <person name="Zhu H."/>
            <person name="Yu X."/>
            <person name="Zhang W."/>
            <person name="Zhang X."/>
        </authorList>
    </citation>
    <scope>NUCLEOTIDE SEQUENCE [LARGE SCALE GENOMIC DNA]</scope>
    <source>
        <strain evidence="2 3">CGMCC 15060</strain>
    </source>
</reference>
<sequence length="72" mass="7755">MTATITGSGTYTAEALFSLYGDAVRPGPAPAADTELRAAKPLVRNHDGVRERPARGIPNRPDGRPYPRPRAR</sequence>
<dbReference type="EMBL" id="CP034587">
    <property type="protein sequence ID" value="AZQ74904.1"/>
    <property type="molecule type" value="Genomic_DNA"/>
</dbReference>
<proteinExistence type="predicted"/>
<keyword evidence="3" id="KW-1185">Reference proteome</keyword>
<accession>A0A3S9PRG1</accession>
<dbReference type="AlphaFoldDB" id="A0A3S9PRG1"/>
<feature type="compositionally biased region" description="Basic and acidic residues" evidence="1">
    <location>
        <begin position="34"/>
        <end position="54"/>
    </location>
</feature>